<name>A0A5J4P2V3_9TREM</name>
<feature type="compositionally biased region" description="Gly residues" evidence="1">
    <location>
        <begin position="16"/>
        <end position="27"/>
    </location>
</feature>
<dbReference type="EMBL" id="QNGE01000053">
    <property type="protein sequence ID" value="KAA3682201.1"/>
    <property type="molecule type" value="Genomic_DNA"/>
</dbReference>
<evidence type="ECO:0000313" key="3">
    <source>
        <dbReference type="Proteomes" id="UP000324629"/>
    </source>
</evidence>
<keyword evidence="3" id="KW-1185">Reference proteome</keyword>
<organism evidence="2 3">
    <name type="scientific">Paragonimus westermani</name>
    <dbReference type="NCBI Taxonomy" id="34504"/>
    <lineage>
        <taxon>Eukaryota</taxon>
        <taxon>Metazoa</taxon>
        <taxon>Spiralia</taxon>
        <taxon>Lophotrochozoa</taxon>
        <taxon>Platyhelminthes</taxon>
        <taxon>Trematoda</taxon>
        <taxon>Digenea</taxon>
        <taxon>Plagiorchiida</taxon>
        <taxon>Troglotremata</taxon>
        <taxon>Troglotrematidae</taxon>
        <taxon>Paragonimus</taxon>
    </lineage>
</organism>
<comment type="caution">
    <text evidence="2">The sequence shown here is derived from an EMBL/GenBank/DDBJ whole genome shotgun (WGS) entry which is preliminary data.</text>
</comment>
<sequence length="93" mass="10261">MNSFDAEHRSSTESQSGGGATGAGGEGRWSNLVLHHIPDRRASFLYRHESDDNPSVYSSRHASITGEEVQFDPVGLIREEAMDSNLTFVRPNQ</sequence>
<feature type="compositionally biased region" description="Basic and acidic residues" evidence="1">
    <location>
        <begin position="1"/>
        <end position="11"/>
    </location>
</feature>
<protein>
    <submittedName>
        <fullName evidence="2">Uncharacterized protein</fullName>
    </submittedName>
</protein>
<dbReference type="Proteomes" id="UP000324629">
    <property type="component" value="Unassembled WGS sequence"/>
</dbReference>
<gene>
    <name evidence="2" type="ORF">DEA37_0000679</name>
</gene>
<feature type="region of interest" description="Disordered" evidence="1">
    <location>
        <begin position="1"/>
        <end position="28"/>
    </location>
</feature>
<accession>A0A5J4P2V3</accession>
<reference evidence="2 3" key="1">
    <citation type="journal article" date="2019" name="Gigascience">
        <title>Whole-genome sequence of the oriental lung fluke Paragonimus westermani.</title>
        <authorList>
            <person name="Oey H."/>
            <person name="Zakrzewski M."/>
            <person name="Narain K."/>
            <person name="Devi K.R."/>
            <person name="Agatsuma T."/>
            <person name="Nawaratna S."/>
            <person name="Gobert G.N."/>
            <person name="Jones M.K."/>
            <person name="Ragan M.A."/>
            <person name="McManus D.P."/>
            <person name="Krause L."/>
        </authorList>
    </citation>
    <scope>NUCLEOTIDE SEQUENCE [LARGE SCALE GENOMIC DNA]</scope>
    <source>
        <strain evidence="2 3">IND2009</strain>
    </source>
</reference>
<dbReference type="AlphaFoldDB" id="A0A5J4P2V3"/>
<proteinExistence type="predicted"/>
<evidence type="ECO:0000313" key="2">
    <source>
        <dbReference type="EMBL" id="KAA3682201.1"/>
    </source>
</evidence>
<evidence type="ECO:0000256" key="1">
    <source>
        <dbReference type="SAM" id="MobiDB-lite"/>
    </source>
</evidence>